<feature type="binding site" evidence="11">
    <location>
        <position position="385"/>
    </location>
    <ligand>
        <name>substrate</name>
    </ligand>
</feature>
<evidence type="ECO:0000256" key="9">
    <source>
        <dbReference type="HAMAP-Rule" id="MF_00318"/>
    </source>
</evidence>
<dbReference type="GO" id="GO:0006096">
    <property type="term" value="P:glycolytic process"/>
    <property type="evidence" value="ECO:0007669"/>
    <property type="project" value="UniProtKB-UniRule"/>
</dbReference>
<dbReference type="PIRSF" id="PIRSF001400">
    <property type="entry name" value="Enolase"/>
    <property type="match status" value="1"/>
</dbReference>
<feature type="binding site" evidence="9">
    <location>
        <position position="333"/>
    </location>
    <ligand>
        <name>(2R)-2-phosphoglycerate</name>
        <dbReference type="ChEBI" id="CHEBI:58289"/>
    </ligand>
</feature>
<dbReference type="SMART" id="SM01193">
    <property type="entry name" value="Enolase_N"/>
    <property type="match status" value="1"/>
</dbReference>
<evidence type="ECO:0000256" key="11">
    <source>
        <dbReference type="PIRSR" id="PIRSR001400-2"/>
    </source>
</evidence>
<dbReference type="HAMAP" id="MF_00318">
    <property type="entry name" value="Enolase"/>
    <property type="match status" value="1"/>
</dbReference>
<reference evidence="15 16" key="1">
    <citation type="journal article" date="2016" name="Nat. Commun.">
        <title>Thousands of microbial genomes shed light on interconnected biogeochemical processes in an aquifer system.</title>
        <authorList>
            <person name="Anantharaman K."/>
            <person name="Brown C.T."/>
            <person name="Hug L.A."/>
            <person name="Sharon I."/>
            <person name="Castelle C.J."/>
            <person name="Probst A.J."/>
            <person name="Thomas B.C."/>
            <person name="Singh A."/>
            <person name="Wilkins M.J."/>
            <person name="Karaoz U."/>
            <person name="Brodie E.L."/>
            <person name="Williams K.H."/>
            <person name="Hubbard S.S."/>
            <person name="Banfield J.F."/>
        </authorList>
    </citation>
    <scope>NUCLEOTIDE SEQUENCE [LARGE SCALE GENOMIC DNA]</scope>
</reference>
<dbReference type="SFLD" id="SFLDS00001">
    <property type="entry name" value="Enolase"/>
    <property type="match status" value="1"/>
</dbReference>
<feature type="binding site" evidence="11">
    <location>
        <position position="308"/>
    </location>
    <ligand>
        <name>substrate</name>
    </ligand>
</feature>
<dbReference type="PANTHER" id="PTHR11902:SF1">
    <property type="entry name" value="ENOLASE"/>
    <property type="match status" value="1"/>
</dbReference>
<dbReference type="SUPFAM" id="SSF51604">
    <property type="entry name" value="Enolase C-terminal domain-like"/>
    <property type="match status" value="1"/>
</dbReference>
<feature type="binding site" evidence="9">
    <location>
        <position position="385"/>
    </location>
    <ligand>
        <name>(2R)-2-phosphoglycerate</name>
        <dbReference type="ChEBI" id="CHEBI:58289"/>
    </ligand>
</feature>
<keyword evidence="8 9" id="KW-0456">Lyase</keyword>
<feature type="binding site" evidence="11">
    <location>
        <position position="161"/>
    </location>
    <ligand>
        <name>substrate</name>
    </ligand>
</feature>
<evidence type="ECO:0000256" key="4">
    <source>
        <dbReference type="ARBA" id="ARBA00017068"/>
    </source>
</evidence>
<dbReference type="InterPro" id="IPR020809">
    <property type="entry name" value="Enolase_CS"/>
</dbReference>
<dbReference type="InterPro" id="IPR029017">
    <property type="entry name" value="Enolase-like_N"/>
</dbReference>
<dbReference type="GO" id="GO:0009986">
    <property type="term" value="C:cell surface"/>
    <property type="evidence" value="ECO:0007669"/>
    <property type="project" value="UniProtKB-SubCell"/>
</dbReference>
<dbReference type="AlphaFoldDB" id="A0A1F4W053"/>
<gene>
    <name evidence="9" type="primary">eno</name>
    <name evidence="15" type="ORF">A2264_04000</name>
</gene>
<dbReference type="Gene3D" id="3.20.20.120">
    <property type="entry name" value="Enolase-like C-terminal domain"/>
    <property type="match status" value="1"/>
</dbReference>
<feature type="domain" description="Enolase C-terminal TIM barrel" evidence="13">
    <location>
        <begin position="136"/>
        <end position="410"/>
    </location>
</feature>
<sequence length="410" mass="45205">MPKIQLIKCHKNLNSRGDWTIDTVIHLDDGTVVSQTVPEGASKGELEAISIPVETAVEIVSHAINDALVGEDAEDQEKIDRILIDMDGTPNKQHLGGNSMLSVSLGVAKAVAESRKLELYEHLAFLYSGRVPDTSFLKFPTPLFNVINGGKHASNGLSFQEFMVIPSTSKTIVEALEMGTSVYKTLKKNLEEKGFSTGVGDEGGFAPEGLTLPRALELIKSAAGENFVVGTDIFFGLDAAAESFHHQDKYVIPEESLELEPSQLNDYYEKILNEYEIIYLEDPFYERDYKGWVDAYSRFSKKIMLVADDLVVTNAKLLEATISKKMANSVIVKPNQVGTLSETFDFIRLARNNKMSIIVSHRSGDTAEDSFIADLAIAVEADFLKAGSPVRGERVVKYNRLLDIYSDING</sequence>
<dbReference type="PANTHER" id="PTHR11902">
    <property type="entry name" value="ENOLASE"/>
    <property type="match status" value="1"/>
</dbReference>
<dbReference type="SFLD" id="SFLDF00002">
    <property type="entry name" value="enolase"/>
    <property type="match status" value="1"/>
</dbReference>
<feature type="binding site" evidence="9">
    <location>
        <position position="362"/>
    </location>
    <ligand>
        <name>(2R)-2-phosphoglycerate</name>
        <dbReference type="ChEBI" id="CHEBI:58289"/>
    </ligand>
</feature>
<comment type="cofactor">
    <cofactor evidence="9">
        <name>Mg(2+)</name>
        <dbReference type="ChEBI" id="CHEBI:18420"/>
    </cofactor>
    <text evidence="9">Binds a second Mg(2+) ion via substrate during catalysis.</text>
</comment>
<keyword evidence="9 12" id="KW-0479">Metal-binding</keyword>
<evidence type="ECO:0000256" key="8">
    <source>
        <dbReference type="ARBA" id="ARBA00023239"/>
    </source>
</evidence>
<evidence type="ECO:0000256" key="1">
    <source>
        <dbReference type="ARBA" id="ARBA00005031"/>
    </source>
</evidence>
<dbReference type="InterPro" id="IPR020810">
    <property type="entry name" value="Enolase_C"/>
</dbReference>
<comment type="catalytic activity">
    <reaction evidence="9">
        <text>(2R)-2-phosphoglycerate = phosphoenolpyruvate + H2O</text>
        <dbReference type="Rhea" id="RHEA:10164"/>
        <dbReference type="ChEBI" id="CHEBI:15377"/>
        <dbReference type="ChEBI" id="CHEBI:58289"/>
        <dbReference type="ChEBI" id="CHEBI:58702"/>
        <dbReference type="EC" id="4.2.1.11"/>
    </reaction>
</comment>
<dbReference type="GO" id="GO:0005576">
    <property type="term" value="C:extracellular region"/>
    <property type="evidence" value="ECO:0007669"/>
    <property type="project" value="UniProtKB-SubCell"/>
</dbReference>
<evidence type="ECO:0000256" key="10">
    <source>
        <dbReference type="PIRSR" id="PIRSR001400-1"/>
    </source>
</evidence>
<dbReference type="SFLD" id="SFLDG00178">
    <property type="entry name" value="enolase"/>
    <property type="match status" value="1"/>
</dbReference>
<dbReference type="InterPro" id="IPR000941">
    <property type="entry name" value="Enolase"/>
</dbReference>
<evidence type="ECO:0000256" key="5">
    <source>
        <dbReference type="ARBA" id="ARBA00022525"/>
    </source>
</evidence>
<feature type="domain" description="Enolase N-terminal" evidence="14">
    <location>
        <begin position="4"/>
        <end position="123"/>
    </location>
</feature>
<dbReference type="SMART" id="SM01192">
    <property type="entry name" value="Enolase_C"/>
    <property type="match status" value="1"/>
</dbReference>
<evidence type="ECO:0000256" key="12">
    <source>
        <dbReference type="PIRSR" id="PIRSR001400-3"/>
    </source>
</evidence>
<accession>A0A1F4W053</accession>
<evidence type="ECO:0000259" key="14">
    <source>
        <dbReference type="SMART" id="SM01193"/>
    </source>
</evidence>
<comment type="similarity">
    <text evidence="2 9">Belongs to the enolase family.</text>
</comment>
<feature type="binding site" evidence="9 12">
    <location>
        <position position="238"/>
    </location>
    <ligand>
        <name>Mg(2+)</name>
        <dbReference type="ChEBI" id="CHEBI:18420"/>
    </ligand>
</feature>
<organism evidence="15 16">
    <name type="scientific">candidate division WWE3 bacterium RIFOXYA2_FULL_46_9</name>
    <dbReference type="NCBI Taxonomy" id="1802636"/>
    <lineage>
        <taxon>Bacteria</taxon>
        <taxon>Katanobacteria</taxon>
    </lineage>
</organism>
<comment type="cofactor">
    <cofactor evidence="12">
        <name>Mg(2+)</name>
        <dbReference type="ChEBI" id="CHEBI:18420"/>
    </cofactor>
    <text evidence="12">Mg(2+) is required for catalysis and for stabilizing the dimer.</text>
</comment>
<comment type="function">
    <text evidence="9">Catalyzes the reversible conversion of 2-phosphoglycerate (2-PG) into phosphoenolpyruvate (PEP). It is essential for the degradation of carbohydrates via glycolysis.</text>
</comment>
<feature type="binding site" evidence="9">
    <location>
        <position position="160"/>
    </location>
    <ligand>
        <name>(2R)-2-phosphoglycerate</name>
        <dbReference type="ChEBI" id="CHEBI:58289"/>
    </ligand>
</feature>
<keyword evidence="9" id="KW-0963">Cytoplasm</keyword>
<dbReference type="GO" id="GO:0004634">
    <property type="term" value="F:phosphopyruvate hydratase activity"/>
    <property type="evidence" value="ECO:0007669"/>
    <property type="project" value="UniProtKB-UniRule"/>
</dbReference>
<evidence type="ECO:0000256" key="6">
    <source>
        <dbReference type="ARBA" id="ARBA00022842"/>
    </source>
</evidence>
<evidence type="ECO:0000256" key="7">
    <source>
        <dbReference type="ARBA" id="ARBA00023152"/>
    </source>
</evidence>
<name>A0A1F4W053_UNCKA</name>
<keyword evidence="5 9" id="KW-0964">Secreted</keyword>
<evidence type="ECO:0000256" key="2">
    <source>
        <dbReference type="ARBA" id="ARBA00009604"/>
    </source>
</evidence>
<evidence type="ECO:0000313" key="16">
    <source>
        <dbReference type="Proteomes" id="UP000176614"/>
    </source>
</evidence>
<feature type="active site" description="Proton donor" evidence="9 10">
    <location>
        <position position="202"/>
    </location>
</feature>
<evidence type="ECO:0000256" key="3">
    <source>
        <dbReference type="ARBA" id="ARBA00012058"/>
    </source>
</evidence>
<keyword evidence="6 9" id="KW-0460">Magnesium</keyword>
<evidence type="ECO:0000313" key="15">
    <source>
        <dbReference type="EMBL" id="OGC62802.1"/>
    </source>
</evidence>
<dbReference type="SUPFAM" id="SSF54826">
    <property type="entry name" value="Enolase N-terminal domain-like"/>
    <property type="match status" value="1"/>
</dbReference>
<feature type="binding site" evidence="9 12">
    <location>
        <position position="308"/>
    </location>
    <ligand>
        <name>Mg(2+)</name>
        <dbReference type="ChEBI" id="CHEBI:18420"/>
    </ligand>
</feature>
<dbReference type="GO" id="GO:0000287">
    <property type="term" value="F:magnesium ion binding"/>
    <property type="evidence" value="ECO:0007669"/>
    <property type="project" value="UniProtKB-UniRule"/>
</dbReference>
<dbReference type="PROSITE" id="PS00164">
    <property type="entry name" value="ENOLASE"/>
    <property type="match status" value="1"/>
</dbReference>
<feature type="binding site" evidence="9 12">
    <location>
        <position position="281"/>
    </location>
    <ligand>
        <name>Mg(2+)</name>
        <dbReference type="ChEBI" id="CHEBI:18420"/>
    </ligand>
</feature>
<feature type="binding site" evidence="9">
    <location>
        <position position="363"/>
    </location>
    <ligand>
        <name>(2R)-2-phosphoglycerate</name>
        <dbReference type="ChEBI" id="CHEBI:58289"/>
    </ligand>
</feature>
<dbReference type="InterPro" id="IPR036849">
    <property type="entry name" value="Enolase-like_C_sf"/>
</dbReference>
<feature type="binding site" evidence="11">
    <location>
        <position position="152"/>
    </location>
    <ligand>
        <name>substrate</name>
    </ligand>
</feature>
<dbReference type="InterPro" id="IPR020811">
    <property type="entry name" value="Enolase_N"/>
</dbReference>
<feature type="binding site" evidence="11">
    <location>
        <position position="281"/>
    </location>
    <ligand>
        <name>substrate</name>
    </ligand>
</feature>
<comment type="subcellular location">
    <subcellularLocation>
        <location evidence="9">Cytoplasm</location>
    </subcellularLocation>
    <subcellularLocation>
        <location evidence="9">Secreted</location>
    </subcellularLocation>
    <subcellularLocation>
        <location evidence="9">Cell surface</location>
    </subcellularLocation>
    <text evidence="9">Fractions of enolase are present in both the cytoplasm and on the cell surface.</text>
</comment>
<dbReference type="EC" id="4.2.1.11" evidence="3 9"/>
<dbReference type="UniPathway" id="UPA00109">
    <property type="reaction ID" value="UER00187"/>
</dbReference>
<dbReference type="Gene3D" id="3.30.390.10">
    <property type="entry name" value="Enolase-like, N-terminal domain"/>
    <property type="match status" value="1"/>
</dbReference>
<keyword evidence="7 9" id="KW-0324">Glycolysis</keyword>
<feature type="active site" description="Proton acceptor" evidence="9 10">
    <location>
        <position position="333"/>
    </location>
</feature>
<dbReference type="Pfam" id="PF00113">
    <property type="entry name" value="Enolase_C"/>
    <property type="match status" value="1"/>
</dbReference>
<keyword evidence="15" id="KW-0670">Pyruvate</keyword>
<dbReference type="EMBL" id="MEVT01000012">
    <property type="protein sequence ID" value="OGC62802.1"/>
    <property type="molecule type" value="Genomic_DNA"/>
</dbReference>
<comment type="pathway">
    <text evidence="1 9">Carbohydrate degradation; glycolysis; pyruvate from D-glyceraldehyde 3-phosphate: step 4/5.</text>
</comment>
<comment type="caution">
    <text evidence="15">The sequence shown here is derived from an EMBL/GenBank/DDBJ whole genome shotgun (WGS) entry which is preliminary data.</text>
</comment>
<proteinExistence type="inferred from homology"/>
<dbReference type="Pfam" id="PF03952">
    <property type="entry name" value="Enolase_N"/>
    <property type="match status" value="1"/>
</dbReference>
<evidence type="ECO:0000259" key="13">
    <source>
        <dbReference type="SMART" id="SM01192"/>
    </source>
</evidence>
<dbReference type="PRINTS" id="PR00148">
    <property type="entry name" value="ENOLASE"/>
</dbReference>
<dbReference type="Proteomes" id="UP000176614">
    <property type="component" value="Unassembled WGS sequence"/>
</dbReference>
<feature type="binding site" evidence="11">
    <location>
        <begin position="360"/>
        <end position="363"/>
    </location>
    <ligand>
        <name>substrate</name>
    </ligand>
</feature>
<dbReference type="GO" id="GO:0000015">
    <property type="term" value="C:phosphopyruvate hydratase complex"/>
    <property type="evidence" value="ECO:0007669"/>
    <property type="project" value="InterPro"/>
</dbReference>
<protein>
    <recommendedName>
        <fullName evidence="4 9">Enolase</fullName>
        <ecNumber evidence="3 9">4.2.1.11</ecNumber>
    </recommendedName>
    <alternativeName>
        <fullName evidence="9">2-phospho-D-glycerate hydro-lyase</fullName>
    </alternativeName>
    <alternativeName>
        <fullName evidence="9">2-phosphoglycerate dehydratase</fullName>
    </alternativeName>
</protein>